<dbReference type="Pfam" id="PF07591">
    <property type="entry name" value="PT-HINT"/>
    <property type="match status" value="1"/>
</dbReference>
<dbReference type="EMBL" id="PDBW01000001">
    <property type="protein sequence ID" value="PFH03970.1"/>
    <property type="molecule type" value="Genomic_DNA"/>
</dbReference>
<keyword evidence="1" id="KW-1133">Transmembrane helix</keyword>
<feature type="domain" description="Hint" evidence="2">
    <location>
        <begin position="309"/>
        <end position="403"/>
    </location>
</feature>
<dbReference type="AlphaFoldDB" id="A0AB36TMI5"/>
<dbReference type="CDD" id="cd00081">
    <property type="entry name" value="Hint"/>
    <property type="match status" value="1"/>
</dbReference>
<accession>A0AB36TMI5</accession>
<evidence type="ECO:0000259" key="2">
    <source>
        <dbReference type="SMART" id="SM00306"/>
    </source>
</evidence>
<dbReference type="GO" id="GO:0016539">
    <property type="term" value="P:intein-mediated protein splicing"/>
    <property type="evidence" value="ECO:0007669"/>
    <property type="project" value="InterPro"/>
</dbReference>
<dbReference type="SUPFAM" id="SSF51294">
    <property type="entry name" value="Hedgehog/intein (Hint) domain"/>
    <property type="match status" value="1"/>
</dbReference>
<dbReference type="PROSITE" id="PS50818">
    <property type="entry name" value="INTEIN_C_TER"/>
    <property type="match status" value="1"/>
</dbReference>
<gene>
    <name evidence="3" type="ORF">M972_112789</name>
</gene>
<name>A0AB36TMI5_ACETH</name>
<organism evidence="3 4">
    <name type="scientific">Acetivibrio thermocellus AD2</name>
    <dbReference type="NCBI Taxonomy" id="1138384"/>
    <lineage>
        <taxon>Bacteria</taxon>
        <taxon>Bacillati</taxon>
        <taxon>Bacillota</taxon>
        <taxon>Clostridia</taxon>
        <taxon>Eubacteriales</taxon>
        <taxon>Oscillospiraceae</taxon>
        <taxon>Acetivibrio</taxon>
    </lineage>
</organism>
<keyword evidence="1" id="KW-0812">Transmembrane</keyword>
<feature type="transmembrane region" description="Helical" evidence="1">
    <location>
        <begin position="142"/>
        <end position="163"/>
    </location>
</feature>
<reference evidence="3 4" key="1">
    <citation type="submission" date="2017-09" db="EMBL/GenBank/DDBJ databases">
        <title>Evaluation of Pacific Biosciences Sequencing Technology to Finishing C. thermocellum Genome Sequences.</title>
        <authorList>
            <person name="Brown S."/>
        </authorList>
    </citation>
    <scope>NUCLEOTIDE SEQUENCE [LARGE SCALE GENOMIC DNA]</scope>
    <source>
        <strain evidence="3 4">AD2</strain>
    </source>
</reference>
<feature type="transmembrane region" description="Helical" evidence="1">
    <location>
        <begin position="169"/>
        <end position="191"/>
    </location>
</feature>
<dbReference type="CDD" id="cd20729">
    <property type="entry name" value="PoNe_LXG-like"/>
    <property type="match status" value="1"/>
</dbReference>
<dbReference type="SMART" id="SM00306">
    <property type="entry name" value="HintN"/>
    <property type="match status" value="1"/>
</dbReference>
<protein>
    <submittedName>
        <fullName evidence="3">Intein/intein</fullName>
    </submittedName>
</protein>
<dbReference type="Gene3D" id="2.170.16.10">
    <property type="entry name" value="Hedgehog/Intein (Hint) domain"/>
    <property type="match status" value="1"/>
</dbReference>
<evidence type="ECO:0000313" key="4">
    <source>
        <dbReference type="Proteomes" id="UP000223596"/>
    </source>
</evidence>
<keyword evidence="1" id="KW-0472">Membrane</keyword>
<dbReference type="Proteomes" id="UP000223596">
    <property type="component" value="Unassembled WGS sequence"/>
</dbReference>
<dbReference type="InterPro" id="IPR036844">
    <property type="entry name" value="Hint_dom_sf"/>
</dbReference>
<proteinExistence type="predicted"/>
<dbReference type="PROSITE" id="PS50817">
    <property type="entry name" value="INTEIN_N_TER"/>
    <property type="match status" value="1"/>
</dbReference>
<dbReference type="InterPro" id="IPR030934">
    <property type="entry name" value="Intein_C"/>
</dbReference>
<evidence type="ECO:0000256" key="1">
    <source>
        <dbReference type="SAM" id="Phobius"/>
    </source>
</evidence>
<comment type="caution">
    <text evidence="3">The sequence shown here is derived from an EMBL/GenBank/DDBJ whole genome shotgun (WGS) entry which is preliminary data.</text>
</comment>
<dbReference type="RefSeq" id="WP_014522653.1">
    <property type="nucleotide sequence ID" value="NZ_CP013828.1"/>
</dbReference>
<evidence type="ECO:0000313" key="3">
    <source>
        <dbReference type="EMBL" id="PFH03970.1"/>
    </source>
</evidence>
<dbReference type="InterPro" id="IPR006141">
    <property type="entry name" value="Intein_N"/>
</dbReference>
<sequence>MATITLYAGKINQMPGLIKEVKKSVVDYKSELSALRKKTLNINRSVCNLDEVISSIQASSQTQDRKIDSLEKFCSESEKFISEVVRIDEEVAELINKRKENFYKEYYYLKPESEKSGWEKIKDGLKSVAEWCKENWKSIAKIVAAAVVITGLGIAAALTGGILGVILAGAFWGALAGGLIGGAVGGIAAAINGGSFLEGFADGALSGAISGAVTGAACAGLGALGALAGKSIQCMSTVGKAINVTSKVTAALSFGMDGFDMLAMGISLFDPSNALVEFNRKLHSNALYNGFQIAVNALAVFSAGAASTMKCFVAGTMILTAAGLVAIENIKAGDKVIATNPETFEVAEKTVLETYVRETTEFLHLTINGEVIKTTFEHPFYVKDVGFVEAGKLQVGDKLVDSKGNLLVVEEKKLEITDEPVKVYNFKVDDFHTYHVGKKGILVHNADYNPKMGFDDLDLEKATNKQKGNYGEYLADDNLINNPKLKEAGYDLERIGGKVPTSPDDKITKGIDGIYINKNPNSNIKYVIDEAKFGKAGLSAKTRDGKQMSDSWLKGVRSGDNRILKAVNNDKQLARDIMRALRNNRIERVLSKVDANGKVTTYRLDSSGNIIGIWP</sequence>
<dbReference type="InterPro" id="IPR003587">
    <property type="entry name" value="Hint_dom_N"/>
</dbReference>
<feature type="transmembrane region" description="Helical" evidence="1">
    <location>
        <begin position="203"/>
        <end position="228"/>
    </location>
</feature>